<name>A0ABR5HM08_9BURK</name>
<evidence type="ECO:0000313" key="1">
    <source>
        <dbReference type="EMBL" id="KMQ80345.1"/>
    </source>
</evidence>
<accession>A0ABR5HM08</accession>
<dbReference type="Proteomes" id="UP000242951">
    <property type="component" value="Unassembled WGS sequence"/>
</dbReference>
<gene>
    <name evidence="1" type="ORF">BPMI_02412c</name>
</gene>
<evidence type="ECO:0000313" key="2">
    <source>
        <dbReference type="Proteomes" id="UP000242951"/>
    </source>
</evidence>
<reference evidence="1 2" key="1">
    <citation type="submission" date="2015-06" db="EMBL/GenBank/DDBJ databases">
        <title>Comparative genomics of Burkholderia leaf nodule symbionts.</title>
        <authorList>
            <person name="Carlier A."/>
            <person name="Eberl L."/>
            <person name="Pinto-Carbo M."/>
        </authorList>
    </citation>
    <scope>NUCLEOTIDE SEQUENCE [LARGE SCALE GENOMIC DNA]</scope>
    <source>
        <strain evidence="1 2">UZHbot3</strain>
    </source>
</reference>
<dbReference type="EMBL" id="LELG01000105">
    <property type="protein sequence ID" value="KMQ80345.1"/>
    <property type="molecule type" value="Genomic_DNA"/>
</dbReference>
<sequence length="202" mass="20654">MNAPVLVGSPGDVSRSLGDPVTRKYNLATAMGVFFLEGVTVIQYVRVIDGTDTAAIGRLMDTATTLAIGATLTALYTGTRGNTITAAVSASTKASTYRVVVNMPGQQAEVFDNIADAGVVLWQNIVSAINNGNSPSPRSSSLVIAMTGVGTAASNVVSSTAFTSGTDGTATSRMRTSLAWTATPACAKACTACTARAHRRAT</sequence>
<proteinExistence type="predicted"/>
<organism evidence="1 2">
    <name type="scientific">Candidatus Burkholderia pumila</name>
    <dbReference type="NCBI Taxonomy" id="1090375"/>
    <lineage>
        <taxon>Bacteria</taxon>
        <taxon>Pseudomonadati</taxon>
        <taxon>Pseudomonadota</taxon>
        <taxon>Betaproteobacteria</taxon>
        <taxon>Burkholderiales</taxon>
        <taxon>Burkholderiaceae</taxon>
        <taxon>Burkholderia</taxon>
    </lineage>
</organism>
<keyword evidence="2" id="KW-1185">Reference proteome</keyword>
<comment type="caution">
    <text evidence="1">The sequence shown here is derived from an EMBL/GenBank/DDBJ whole genome shotgun (WGS) entry which is preliminary data.</text>
</comment>
<protein>
    <submittedName>
        <fullName evidence="1">Phage tail sheath protein</fullName>
    </submittedName>
</protein>